<reference evidence="5 6" key="1">
    <citation type="submission" date="2018-07" db="EMBL/GenBank/DDBJ databases">
        <title>Genome sequence of Azospirillum sp. ATCC 49961.</title>
        <authorList>
            <person name="Sant'Anna F.H."/>
            <person name="Baldani J.I."/>
            <person name="Zilli J.E."/>
            <person name="Reis V.M."/>
            <person name="Hartmann A."/>
            <person name="Cruz L."/>
            <person name="de Souza E.M."/>
            <person name="de Oliveira Pedrosa F."/>
            <person name="Passaglia L.M.P."/>
        </authorList>
    </citation>
    <scope>NUCLEOTIDE SEQUENCE [LARGE SCALE GENOMIC DNA]</scope>
    <source>
        <strain evidence="5 6">ATCC 49961</strain>
    </source>
</reference>
<dbReference type="InterPro" id="IPR015854">
    <property type="entry name" value="ABC_transpr_LolD-like"/>
</dbReference>
<evidence type="ECO:0000256" key="3">
    <source>
        <dbReference type="ARBA" id="ARBA00022840"/>
    </source>
</evidence>
<protein>
    <submittedName>
        <fullName evidence="5">ATP-binding cassette domain-containing protein</fullName>
    </submittedName>
</protein>
<dbReference type="Pfam" id="PF00005">
    <property type="entry name" value="ABC_tran"/>
    <property type="match status" value="1"/>
</dbReference>
<evidence type="ECO:0000256" key="1">
    <source>
        <dbReference type="ARBA" id="ARBA00005417"/>
    </source>
</evidence>
<dbReference type="GO" id="GO:0089705">
    <property type="term" value="P:protein localization to outer membrane"/>
    <property type="evidence" value="ECO:0007669"/>
    <property type="project" value="TreeGrafter"/>
</dbReference>
<dbReference type="SMART" id="SM00382">
    <property type="entry name" value="AAA"/>
    <property type="match status" value="1"/>
</dbReference>
<dbReference type="Gene3D" id="3.40.50.300">
    <property type="entry name" value="P-loop containing nucleotide triphosphate hydrolases"/>
    <property type="match status" value="1"/>
</dbReference>
<evidence type="ECO:0000313" key="5">
    <source>
        <dbReference type="EMBL" id="KAA0675708.1"/>
    </source>
</evidence>
<dbReference type="AlphaFoldDB" id="A0A9W7NDQ8"/>
<dbReference type="InterPro" id="IPR027417">
    <property type="entry name" value="P-loop_NTPase"/>
</dbReference>
<dbReference type="GO" id="GO:0005886">
    <property type="term" value="C:plasma membrane"/>
    <property type="evidence" value="ECO:0007669"/>
    <property type="project" value="TreeGrafter"/>
</dbReference>
<dbReference type="GO" id="GO:0022857">
    <property type="term" value="F:transmembrane transporter activity"/>
    <property type="evidence" value="ECO:0007669"/>
    <property type="project" value="TreeGrafter"/>
</dbReference>
<feature type="domain" description="ABC transporter" evidence="4">
    <location>
        <begin position="11"/>
        <end position="257"/>
    </location>
</feature>
<dbReference type="PROSITE" id="PS00211">
    <property type="entry name" value="ABC_TRANSPORTER_1"/>
    <property type="match status" value="1"/>
</dbReference>
<keyword evidence="6" id="KW-1185">Reference proteome</keyword>
<dbReference type="PANTHER" id="PTHR24220">
    <property type="entry name" value="IMPORT ATP-BINDING PROTEIN"/>
    <property type="match status" value="1"/>
</dbReference>
<dbReference type="InterPro" id="IPR003439">
    <property type="entry name" value="ABC_transporter-like_ATP-bd"/>
</dbReference>
<accession>A0A9W7NDQ8</accession>
<comment type="caution">
    <text evidence="5">The sequence shown here is derived from an EMBL/GenBank/DDBJ whole genome shotgun (WGS) entry which is preliminary data.</text>
</comment>
<dbReference type="GO" id="GO:0016887">
    <property type="term" value="F:ATP hydrolysis activity"/>
    <property type="evidence" value="ECO:0007669"/>
    <property type="project" value="InterPro"/>
</dbReference>
<dbReference type="InterPro" id="IPR017871">
    <property type="entry name" value="ABC_transporter-like_CS"/>
</dbReference>
<name>A0A9W7NDQ8_9PROT</name>
<keyword evidence="2" id="KW-0547">Nucleotide-binding</keyword>
<evidence type="ECO:0000259" key="4">
    <source>
        <dbReference type="PROSITE" id="PS50893"/>
    </source>
</evidence>
<gene>
    <name evidence="5" type="ORF">DS843_30385</name>
</gene>
<dbReference type="EMBL" id="QOKW01000058">
    <property type="protein sequence ID" value="KAA0675708.1"/>
    <property type="molecule type" value="Genomic_DNA"/>
</dbReference>
<keyword evidence="3 5" id="KW-0067">ATP-binding</keyword>
<dbReference type="GO" id="GO:0044874">
    <property type="term" value="P:lipoprotein localization to outer membrane"/>
    <property type="evidence" value="ECO:0007669"/>
    <property type="project" value="TreeGrafter"/>
</dbReference>
<dbReference type="GO" id="GO:0005524">
    <property type="term" value="F:ATP binding"/>
    <property type="evidence" value="ECO:0007669"/>
    <property type="project" value="UniProtKB-KW"/>
</dbReference>
<proteinExistence type="inferred from homology"/>
<comment type="similarity">
    <text evidence="1">Belongs to the ABC transporter superfamily.</text>
</comment>
<organism evidence="5 6">
    <name type="scientific">Roseomonas genomospecies 6</name>
    <dbReference type="NCBI Taxonomy" id="214106"/>
    <lineage>
        <taxon>Bacteria</taxon>
        <taxon>Pseudomonadati</taxon>
        <taxon>Pseudomonadota</taxon>
        <taxon>Alphaproteobacteria</taxon>
        <taxon>Acetobacterales</taxon>
        <taxon>Roseomonadaceae</taxon>
        <taxon>Roseomonas</taxon>
    </lineage>
</organism>
<dbReference type="SUPFAM" id="SSF52540">
    <property type="entry name" value="P-loop containing nucleoside triphosphate hydrolases"/>
    <property type="match status" value="1"/>
</dbReference>
<dbReference type="InterPro" id="IPR003593">
    <property type="entry name" value="AAA+_ATPase"/>
</dbReference>
<sequence length="257" mass="26894">MTEAGKGEAAMPLIDIAELRTERQDADRCFRLRVSAFRLFAGDRVAVLGPSGSGKSTFIETVACARAPSSASVLTVHAPALSGGAVDVGRAWAEGRESLLTRLRAQVFGYVHQTGGLLEFLSVRDNIALSQRLADRPDPAWIDRLGRELRIDSLFRSSPARLSGGQRQRVAIARALAHRPSVVIADEPTASLDRGIARVVMGLLCETAATAGAALLVATHDLALIEEFGFSATGLADDGSHGALQAVALSSIAGGAA</sequence>
<dbReference type="PROSITE" id="PS50893">
    <property type="entry name" value="ABC_TRANSPORTER_2"/>
    <property type="match status" value="1"/>
</dbReference>
<evidence type="ECO:0000256" key="2">
    <source>
        <dbReference type="ARBA" id="ARBA00022741"/>
    </source>
</evidence>
<dbReference type="Proteomes" id="UP000480854">
    <property type="component" value="Unassembled WGS sequence"/>
</dbReference>
<evidence type="ECO:0000313" key="6">
    <source>
        <dbReference type="Proteomes" id="UP000480854"/>
    </source>
</evidence>
<dbReference type="PANTHER" id="PTHR24220:SF689">
    <property type="entry name" value="LIPOPROTEIN-RELEASING SYSTEM ATP-BINDING PROTEIN LOLD"/>
    <property type="match status" value="1"/>
</dbReference>
<dbReference type="OrthoDB" id="9802264at2"/>